<dbReference type="SUPFAM" id="SSF50978">
    <property type="entry name" value="WD40 repeat-like"/>
    <property type="match status" value="1"/>
</dbReference>
<protein>
    <recommendedName>
        <fullName evidence="6">WD40 repeat-like protein</fullName>
    </recommendedName>
</protein>
<dbReference type="InterPro" id="IPR019775">
    <property type="entry name" value="WD40_repeat_CS"/>
</dbReference>
<dbReference type="EMBL" id="JAACJM010000097">
    <property type="protein sequence ID" value="KAF5347073.1"/>
    <property type="molecule type" value="Genomic_DNA"/>
</dbReference>
<proteinExistence type="predicted"/>
<evidence type="ECO:0000313" key="5">
    <source>
        <dbReference type="Proteomes" id="UP000559256"/>
    </source>
</evidence>
<evidence type="ECO:0000313" key="4">
    <source>
        <dbReference type="EMBL" id="KAF5347073.1"/>
    </source>
</evidence>
<organism evidence="4 5">
    <name type="scientific">Tetrapyrgos nigripes</name>
    <dbReference type="NCBI Taxonomy" id="182062"/>
    <lineage>
        <taxon>Eukaryota</taxon>
        <taxon>Fungi</taxon>
        <taxon>Dikarya</taxon>
        <taxon>Basidiomycota</taxon>
        <taxon>Agaricomycotina</taxon>
        <taxon>Agaricomycetes</taxon>
        <taxon>Agaricomycetidae</taxon>
        <taxon>Agaricales</taxon>
        <taxon>Marasmiineae</taxon>
        <taxon>Marasmiaceae</taxon>
        <taxon>Tetrapyrgos</taxon>
    </lineage>
</organism>
<dbReference type="AlphaFoldDB" id="A0A8H5CT06"/>
<reference evidence="4 5" key="1">
    <citation type="journal article" date="2020" name="ISME J.">
        <title>Uncovering the hidden diversity of litter-decomposition mechanisms in mushroom-forming fungi.</title>
        <authorList>
            <person name="Floudas D."/>
            <person name="Bentzer J."/>
            <person name="Ahren D."/>
            <person name="Johansson T."/>
            <person name="Persson P."/>
            <person name="Tunlid A."/>
        </authorList>
    </citation>
    <scope>NUCLEOTIDE SEQUENCE [LARGE SCALE GENOMIC DNA]</scope>
    <source>
        <strain evidence="4 5">CBS 291.85</strain>
    </source>
</reference>
<dbReference type="PROSITE" id="PS50082">
    <property type="entry name" value="WD_REPEATS_2"/>
    <property type="match status" value="2"/>
</dbReference>
<name>A0A8H5CT06_9AGAR</name>
<gene>
    <name evidence="4" type="ORF">D9758_011641</name>
</gene>
<evidence type="ECO:0008006" key="6">
    <source>
        <dbReference type="Google" id="ProtNLM"/>
    </source>
</evidence>
<feature type="repeat" description="WD" evidence="3">
    <location>
        <begin position="230"/>
        <end position="271"/>
    </location>
</feature>
<evidence type="ECO:0000256" key="3">
    <source>
        <dbReference type="PROSITE-ProRule" id="PRU00221"/>
    </source>
</evidence>
<dbReference type="Proteomes" id="UP000559256">
    <property type="component" value="Unassembled WGS sequence"/>
</dbReference>
<accession>A0A8H5CT06</accession>
<dbReference type="Pfam" id="PF00400">
    <property type="entry name" value="WD40"/>
    <property type="match status" value="3"/>
</dbReference>
<dbReference type="PROSITE" id="PS50294">
    <property type="entry name" value="WD_REPEATS_REGION"/>
    <property type="match status" value="2"/>
</dbReference>
<keyword evidence="1 3" id="KW-0853">WD repeat</keyword>
<dbReference type="InterPro" id="IPR036322">
    <property type="entry name" value="WD40_repeat_dom_sf"/>
</dbReference>
<keyword evidence="2" id="KW-0677">Repeat</keyword>
<comment type="caution">
    <text evidence="4">The sequence shown here is derived from an EMBL/GenBank/DDBJ whole genome shotgun (WGS) entry which is preliminary data.</text>
</comment>
<sequence length="440" mass="48278">MMPLMASPPLLNDFSQDGQPAAYFPGYPEKWGDETVPLDLSKPEPHMSVRTIALNDSDDGSLLAVSVVGDVLIYDIPKLELIRALRGPTRPESLLSITFQPGHGEDCKILVEETHVQSDGRDTSCIRCWDLTDTGSCWDSLTDAAKAATSTAVETMVERGVCSLDDIDQLKIQNGFLDVLSTYLPLEASSNGHTLEGHIKKTTFQFRRFRRHQNAVVAVNSATLQERYSLIGHTDTVIWAETSRDDSIIATSSWDRTVRLWDATTGQQVRVLTGATTQSWNGAFSPDGKLVSVGAGDGNVRVWSVEDGQLLHTLDGFNGWVRSLAFSPDGRLLAAGGVGIVRVLDLLTGEKTQHWRMDMEASKAFYEVRNLFYTSKGLLVFNNGHGLFITYDEKTNQKGQHGYGPESMGSPRGGVALVTPDGRKLIVADIDGCIRFWALD</sequence>
<evidence type="ECO:0000256" key="2">
    <source>
        <dbReference type="ARBA" id="ARBA00022737"/>
    </source>
</evidence>
<dbReference type="GO" id="GO:1990234">
    <property type="term" value="C:transferase complex"/>
    <property type="evidence" value="ECO:0007669"/>
    <property type="project" value="UniProtKB-ARBA"/>
</dbReference>
<dbReference type="SMART" id="SM00320">
    <property type="entry name" value="WD40"/>
    <property type="match status" value="4"/>
</dbReference>
<dbReference type="PANTHER" id="PTHR22847:SF637">
    <property type="entry name" value="WD REPEAT DOMAIN 5B"/>
    <property type="match status" value="1"/>
</dbReference>
<dbReference type="InterPro" id="IPR001680">
    <property type="entry name" value="WD40_rpt"/>
</dbReference>
<dbReference type="PROSITE" id="PS00678">
    <property type="entry name" value="WD_REPEATS_1"/>
    <property type="match status" value="1"/>
</dbReference>
<keyword evidence="5" id="KW-1185">Reference proteome</keyword>
<dbReference type="PANTHER" id="PTHR22847">
    <property type="entry name" value="WD40 REPEAT PROTEIN"/>
    <property type="match status" value="1"/>
</dbReference>
<dbReference type="InterPro" id="IPR015943">
    <property type="entry name" value="WD40/YVTN_repeat-like_dom_sf"/>
</dbReference>
<dbReference type="OrthoDB" id="2911645at2759"/>
<dbReference type="Gene3D" id="2.130.10.10">
    <property type="entry name" value="YVTN repeat-like/Quinoprotein amine dehydrogenase"/>
    <property type="match status" value="2"/>
</dbReference>
<feature type="repeat" description="WD" evidence="3">
    <location>
        <begin position="272"/>
        <end position="313"/>
    </location>
</feature>
<evidence type="ECO:0000256" key="1">
    <source>
        <dbReference type="ARBA" id="ARBA00022574"/>
    </source>
</evidence>